<proteinExistence type="predicted"/>
<sequence length="133" mass="15285">MQHCMLEESWLENDPAEKNLGVLVNNWLNMSQQCAQVAKKANGILVCIKSSVASMTRKVIVPTYLALVRPHLKYCAQFWALHYIKAIKMLERAKRRPMKLVKGLESKSYEGQLRELVLFSLEKRRLSGDLITP</sequence>
<name>A0ABQ9DAB9_9PASS</name>
<accession>A0ABQ9DAB9</accession>
<gene>
    <name evidence="1" type="ORF">WISP_81240</name>
</gene>
<dbReference type="Proteomes" id="UP001145742">
    <property type="component" value="Unassembled WGS sequence"/>
</dbReference>
<dbReference type="EMBL" id="WHWB01034029">
    <property type="protein sequence ID" value="KAJ7414841.1"/>
    <property type="molecule type" value="Genomic_DNA"/>
</dbReference>
<protein>
    <submittedName>
        <fullName evidence="1">Uncharacterized protein</fullName>
    </submittedName>
</protein>
<organism evidence="1 2">
    <name type="scientific">Willisornis vidua</name>
    <name type="common">Xingu scale-backed antbird</name>
    <dbReference type="NCBI Taxonomy" id="1566151"/>
    <lineage>
        <taxon>Eukaryota</taxon>
        <taxon>Metazoa</taxon>
        <taxon>Chordata</taxon>
        <taxon>Craniata</taxon>
        <taxon>Vertebrata</taxon>
        <taxon>Euteleostomi</taxon>
        <taxon>Archelosauria</taxon>
        <taxon>Archosauria</taxon>
        <taxon>Dinosauria</taxon>
        <taxon>Saurischia</taxon>
        <taxon>Theropoda</taxon>
        <taxon>Coelurosauria</taxon>
        <taxon>Aves</taxon>
        <taxon>Neognathae</taxon>
        <taxon>Neoaves</taxon>
        <taxon>Telluraves</taxon>
        <taxon>Australaves</taxon>
        <taxon>Passeriformes</taxon>
        <taxon>Thamnophilidae</taxon>
        <taxon>Willisornis</taxon>
    </lineage>
</organism>
<dbReference type="PANTHER" id="PTHR33332">
    <property type="entry name" value="REVERSE TRANSCRIPTASE DOMAIN-CONTAINING PROTEIN"/>
    <property type="match status" value="1"/>
</dbReference>
<comment type="caution">
    <text evidence="1">The sequence shown here is derived from an EMBL/GenBank/DDBJ whole genome shotgun (WGS) entry which is preliminary data.</text>
</comment>
<keyword evidence="2" id="KW-1185">Reference proteome</keyword>
<reference evidence="1" key="1">
    <citation type="submission" date="2019-10" db="EMBL/GenBank/DDBJ databases">
        <authorList>
            <person name="Soares A.E.R."/>
            <person name="Aleixo A."/>
            <person name="Schneider P."/>
            <person name="Miyaki C.Y."/>
            <person name="Schneider M.P."/>
            <person name="Mello C."/>
            <person name="Vasconcelos A.T.R."/>
        </authorList>
    </citation>
    <scope>NUCLEOTIDE SEQUENCE</scope>
    <source>
        <tissue evidence="1">Muscle</tissue>
    </source>
</reference>
<evidence type="ECO:0000313" key="1">
    <source>
        <dbReference type="EMBL" id="KAJ7414841.1"/>
    </source>
</evidence>
<evidence type="ECO:0000313" key="2">
    <source>
        <dbReference type="Proteomes" id="UP001145742"/>
    </source>
</evidence>